<proteinExistence type="inferred from homology"/>
<evidence type="ECO:0000256" key="6">
    <source>
        <dbReference type="ARBA" id="ARBA00023288"/>
    </source>
</evidence>
<dbReference type="GO" id="GO:0009636">
    <property type="term" value="P:response to toxic substance"/>
    <property type="evidence" value="ECO:0007669"/>
    <property type="project" value="InterPro"/>
</dbReference>
<keyword evidence="7" id="KW-1133">Transmembrane helix</keyword>
<keyword evidence="6" id="KW-0449">Lipoprotein</keyword>
<keyword evidence="9" id="KW-1185">Reference proteome</keyword>
<keyword evidence="4 7" id="KW-0472">Membrane</keyword>
<comment type="caution">
    <text evidence="8">The sequence shown here is derived from an EMBL/GenBank/DDBJ whole genome shotgun (WGS) entry which is preliminary data.</text>
</comment>
<dbReference type="GO" id="GO:0016020">
    <property type="term" value="C:membrane"/>
    <property type="evidence" value="ECO:0007669"/>
    <property type="project" value="InterPro"/>
</dbReference>
<dbReference type="EMBL" id="SOCA01000008">
    <property type="protein sequence ID" value="TDU66561.1"/>
    <property type="molecule type" value="Genomic_DNA"/>
</dbReference>
<keyword evidence="7" id="KW-0812">Transmembrane</keyword>
<reference evidence="8 9" key="1">
    <citation type="submission" date="2019-03" db="EMBL/GenBank/DDBJ databases">
        <title>Genomic Encyclopedia of Archaeal and Bacterial Type Strains, Phase II (KMG-II): from individual species to whole genera.</title>
        <authorList>
            <person name="Goeker M."/>
        </authorList>
    </citation>
    <scope>NUCLEOTIDE SEQUENCE [LARGE SCALE GENOMIC DNA]</scope>
    <source>
        <strain evidence="8 9">ATCC 25309</strain>
    </source>
</reference>
<protein>
    <submittedName>
        <fullName evidence="8">Putative small secreted protein</fullName>
    </submittedName>
</protein>
<evidence type="ECO:0000313" key="9">
    <source>
        <dbReference type="Proteomes" id="UP000295662"/>
    </source>
</evidence>
<organism evidence="8 9">
    <name type="scientific">Prosthecobacter fusiformis</name>
    <dbReference type="NCBI Taxonomy" id="48464"/>
    <lineage>
        <taxon>Bacteria</taxon>
        <taxon>Pseudomonadati</taxon>
        <taxon>Verrucomicrobiota</taxon>
        <taxon>Verrucomicrobiia</taxon>
        <taxon>Verrucomicrobiales</taxon>
        <taxon>Verrucomicrobiaceae</taxon>
        <taxon>Prosthecobacter</taxon>
    </lineage>
</organism>
<keyword evidence="2" id="KW-1003">Cell membrane</keyword>
<evidence type="ECO:0000256" key="5">
    <source>
        <dbReference type="ARBA" id="ARBA00023139"/>
    </source>
</evidence>
<dbReference type="Pfam" id="PF08085">
    <property type="entry name" value="Entericidin"/>
    <property type="match status" value="1"/>
</dbReference>
<keyword evidence="5" id="KW-0564">Palmitate</keyword>
<dbReference type="AlphaFoldDB" id="A0A4R7RMF3"/>
<evidence type="ECO:0000256" key="4">
    <source>
        <dbReference type="ARBA" id="ARBA00023136"/>
    </source>
</evidence>
<keyword evidence="3" id="KW-0732">Signal</keyword>
<gene>
    <name evidence="8" type="ORF">EI77_03656</name>
</gene>
<name>A0A4R7RMF3_9BACT</name>
<dbReference type="InterPro" id="IPR012556">
    <property type="entry name" value="Entericidin"/>
</dbReference>
<evidence type="ECO:0000256" key="7">
    <source>
        <dbReference type="SAM" id="Phobius"/>
    </source>
</evidence>
<evidence type="ECO:0000256" key="3">
    <source>
        <dbReference type="ARBA" id="ARBA00022729"/>
    </source>
</evidence>
<comment type="similarity">
    <text evidence="1">Belongs to the EcnA/EcnB lipoprotein family.</text>
</comment>
<feature type="transmembrane region" description="Helical" evidence="7">
    <location>
        <begin position="23"/>
        <end position="41"/>
    </location>
</feature>
<accession>A0A4R7RMF3</accession>
<evidence type="ECO:0000313" key="8">
    <source>
        <dbReference type="EMBL" id="TDU66561.1"/>
    </source>
</evidence>
<dbReference type="Proteomes" id="UP000295662">
    <property type="component" value="Unassembled WGS sequence"/>
</dbReference>
<dbReference type="RefSeq" id="WP_208300402.1">
    <property type="nucleotide sequence ID" value="NZ_SOCA01000008.1"/>
</dbReference>
<evidence type="ECO:0000256" key="2">
    <source>
        <dbReference type="ARBA" id="ARBA00022475"/>
    </source>
</evidence>
<evidence type="ECO:0000256" key="1">
    <source>
        <dbReference type="ARBA" id="ARBA00010296"/>
    </source>
</evidence>
<sequence length="71" mass="7768">MNINDTSDSLNEATREETTARKLGYFIFAFGMFVLTLSFLSSCNTTRGLGRDVQKVGNTIETQAAKVQSGN</sequence>